<protein>
    <recommendedName>
        <fullName evidence="2">PRC-barrel domain-containing protein</fullName>
    </recommendedName>
</protein>
<dbReference type="SUPFAM" id="SSF50346">
    <property type="entry name" value="PRC-barrel domain"/>
    <property type="match status" value="1"/>
</dbReference>
<dbReference type="STRING" id="525904.Tter_0576"/>
<dbReference type="EMBL" id="CP001825">
    <property type="protein sequence ID" value="ACZ41494.1"/>
    <property type="molecule type" value="Genomic_DNA"/>
</dbReference>
<name>D1CEY8_THET1</name>
<evidence type="ECO:0000313" key="4">
    <source>
        <dbReference type="Proteomes" id="UP000000323"/>
    </source>
</evidence>
<dbReference type="AlphaFoldDB" id="D1CEY8"/>
<evidence type="ECO:0000313" key="3">
    <source>
        <dbReference type="EMBL" id="ACZ41494.1"/>
    </source>
</evidence>
<feature type="domain" description="PRC-barrel" evidence="2">
    <location>
        <begin position="64"/>
        <end position="129"/>
    </location>
</feature>
<proteinExistence type="predicted"/>
<dbReference type="InterPro" id="IPR027275">
    <property type="entry name" value="PRC-brl_dom"/>
</dbReference>
<sequence>MSTGDRNYEEQKERRLSDERLDMDIAPESELSSEDYQHVEASVPPETLEAMKQVEKQKEQPVELPDVKGFTVMATDGKIGTVDDVVATTDVDSSYMLVKEGLIFKKEVKVPFSAVDRVEDNVVYLNVDKQYVKFMEGQEPSHAGEPIEPIQ</sequence>
<accession>D1CEY8</accession>
<evidence type="ECO:0000259" key="2">
    <source>
        <dbReference type="Pfam" id="PF05239"/>
    </source>
</evidence>
<gene>
    <name evidence="3" type="ordered locus">Tter_0576</name>
</gene>
<dbReference type="Pfam" id="PF05239">
    <property type="entry name" value="PRC"/>
    <property type="match status" value="1"/>
</dbReference>
<dbReference type="Proteomes" id="UP000000323">
    <property type="component" value="Chromosome 1"/>
</dbReference>
<dbReference type="InterPro" id="IPR011033">
    <property type="entry name" value="PRC_barrel-like_sf"/>
</dbReference>
<dbReference type="RefSeq" id="WP_012874529.1">
    <property type="nucleotide sequence ID" value="NC_013525.1"/>
</dbReference>
<evidence type="ECO:0000256" key="1">
    <source>
        <dbReference type="SAM" id="MobiDB-lite"/>
    </source>
</evidence>
<reference evidence="4" key="1">
    <citation type="journal article" date="2010" name="Stand. Genomic Sci.">
        <title>Complete genome sequence of 'Thermobaculum terrenum' type strain (YNP1).</title>
        <authorList>
            <person name="Kiss H."/>
            <person name="Cleland D."/>
            <person name="Lapidus A."/>
            <person name="Lucas S."/>
            <person name="Glavina Del Rio T."/>
            <person name="Nolan M."/>
            <person name="Tice H."/>
            <person name="Han C."/>
            <person name="Goodwin L."/>
            <person name="Pitluck S."/>
            <person name="Liolios K."/>
            <person name="Ivanova N."/>
            <person name="Mavromatis K."/>
            <person name="Ovchinnikova G."/>
            <person name="Pati A."/>
            <person name="Chen A."/>
            <person name="Palaniappan K."/>
            <person name="Land M."/>
            <person name="Hauser L."/>
            <person name="Chang Y."/>
            <person name="Jeffries C."/>
            <person name="Lu M."/>
            <person name="Brettin T."/>
            <person name="Detter J."/>
            <person name="Goker M."/>
            <person name="Tindall B."/>
            <person name="Beck B."/>
            <person name="McDermott T."/>
            <person name="Woyke T."/>
            <person name="Bristow J."/>
            <person name="Eisen J."/>
            <person name="Markowitz V."/>
            <person name="Hugenholtz P."/>
            <person name="Kyrpides N."/>
            <person name="Klenk H."/>
            <person name="Cheng J."/>
        </authorList>
    </citation>
    <scope>NUCLEOTIDE SEQUENCE [LARGE SCALE GENOMIC DNA]</scope>
    <source>
        <strain evidence="4">ATCC BAA-798 / YNP1</strain>
    </source>
</reference>
<dbReference type="OrthoDB" id="510842at2"/>
<dbReference type="HOGENOM" id="CLU_1730566_0_0_0"/>
<organism evidence="3 4">
    <name type="scientific">Thermobaculum terrenum (strain ATCC BAA-798 / CCMEE 7001 / YNP1)</name>
    <dbReference type="NCBI Taxonomy" id="525904"/>
    <lineage>
        <taxon>Bacteria</taxon>
        <taxon>Bacillati</taxon>
        <taxon>Chloroflexota</taxon>
        <taxon>Chloroflexia</taxon>
        <taxon>Candidatus Thermobaculales</taxon>
        <taxon>Candidatus Thermobaculaceae</taxon>
        <taxon>Thermobaculum</taxon>
    </lineage>
</organism>
<dbReference type="Gene3D" id="2.30.30.240">
    <property type="entry name" value="PRC-barrel domain"/>
    <property type="match status" value="1"/>
</dbReference>
<feature type="region of interest" description="Disordered" evidence="1">
    <location>
        <begin position="1"/>
        <end position="39"/>
    </location>
</feature>
<dbReference type="KEGG" id="ttr:Tter_0576"/>
<keyword evidence="4" id="KW-1185">Reference proteome</keyword>
<feature type="compositionally biased region" description="Basic and acidic residues" evidence="1">
    <location>
        <begin position="1"/>
        <end position="23"/>
    </location>
</feature>